<dbReference type="SUPFAM" id="SSF81324">
    <property type="entry name" value="Voltage-gated potassium channels"/>
    <property type="match status" value="1"/>
</dbReference>
<keyword evidence="1" id="KW-0812">Transmembrane</keyword>
<dbReference type="EMBL" id="CAFBMB010000102">
    <property type="protein sequence ID" value="CAB4905396.1"/>
    <property type="molecule type" value="Genomic_DNA"/>
</dbReference>
<evidence type="ECO:0000313" key="2">
    <source>
        <dbReference type="EMBL" id="CAB4905396.1"/>
    </source>
</evidence>
<feature type="transmembrane region" description="Helical" evidence="1">
    <location>
        <begin position="62"/>
        <end position="91"/>
    </location>
</feature>
<name>A0A6J7GEI0_9ZZZZ</name>
<keyword evidence="1" id="KW-0472">Membrane</keyword>
<gene>
    <name evidence="2" type="ORF">UFOPK3516_01160</name>
</gene>
<organism evidence="2">
    <name type="scientific">freshwater metagenome</name>
    <dbReference type="NCBI Taxonomy" id="449393"/>
    <lineage>
        <taxon>unclassified sequences</taxon>
        <taxon>metagenomes</taxon>
        <taxon>ecological metagenomes</taxon>
    </lineage>
</organism>
<protein>
    <submittedName>
        <fullName evidence="2">Unannotated protein</fullName>
    </submittedName>
</protein>
<accession>A0A6J7GEI0</accession>
<reference evidence="2" key="1">
    <citation type="submission" date="2020-05" db="EMBL/GenBank/DDBJ databases">
        <authorList>
            <person name="Chiriac C."/>
            <person name="Salcher M."/>
            <person name="Ghai R."/>
            <person name="Kavagutti S V."/>
        </authorList>
    </citation>
    <scope>NUCLEOTIDE SEQUENCE</scope>
</reference>
<proteinExistence type="predicted"/>
<sequence>MRLLLFILGVVGTLVLVSAMVQSMLITRNSRNWISRGVSGAITGLAKLPLRLFRTYGGQDRWLSGLAPATLLILLTVYGIGFIVTLGMAVWGSTDLDVWGSLYQSGSTFTTLGIVEPTNATSAVISFVGAFLGLVVVAVFIGYLMALYGMYSSREAVMARLSTYAGEPAWGPEFLARAAVIGRPLNEAPKVDVMLSWVSELRLNQEMNPILASFRSTSPARHWTVSVLAAMDAVALRLALDLSTDIPADIQLLTQGTLTLSCIRGEPAANWTVERHLVKVVRGRSTESVIATLSDEEWTSGWNEMSHAGVRSKLSENKVRSRFDGMRILYVEHAYALAKRHHAVRAPWSGPRKPDTEVLWPMRAGVDPQA</sequence>
<dbReference type="AlphaFoldDB" id="A0A6J7GEI0"/>
<keyword evidence="1" id="KW-1133">Transmembrane helix</keyword>
<evidence type="ECO:0000256" key="1">
    <source>
        <dbReference type="SAM" id="Phobius"/>
    </source>
</evidence>
<feature type="transmembrane region" description="Helical" evidence="1">
    <location>
        <begin position="124"/>
        <end position="151"/>
    </location>
</feature>